<name>A0A0V9UD90_9NOCA</name>
<proteinExistence type="predicted"/>
<dbReference type="InterPro" id="IPR025997">
    <property type="entry name" value="SBP_2_dom"/>
</dbReference>
<dbReference type="InterPro" id="IPR028082">
    <property type="entry name" value="Peripla_BP_I"/>
</dbReference>
<evidence type="ECO:0000313" key="2">
    <source>
        <dbReference type="EMBL" id="KSZ56081.1"/>
    </source>
</evidence>
<dbReference type="PATRIC" id="fig|1441730.3.peg.5286"/>
<accession>A0A0V9UD90</accession>
<feature type="domain" description="Periplasmic binding protein" evidence="1">
    <location>
        <begin position="75"/>
        <end position="297"/>
    </location>
</feature>
<dbReference type="EMBL" id="AZXY01000023">
    <property type="protein sequence ID" value="KSZ56081.1"/>
    <property type="molecule type" value="Genomic_DNA"/>
</dbReference>
<dbReference type="AlphaFoldDB" id="A0A0V9UD90"/>
<dbReference type="Proteomes" id="UP000053060">
    <property type="component" value="Unassembled WGS sequence"/>
</dbReference>
<dbReference type="Pfam" id="PF13407">
    <property type="entry name" value="Peripla_BP_4"/>
    <property type="match status" value="1"/>
</dbReference>
<sequence length="360" mass="37739">MFLVPACSSVGTGGGSAGETDTAAVAAAEERLAPLVVPVEETRIEVDAPLTSRPPAGKRVDVIRYNNSAAALYDQPMKEAGAALSWDVNIAAVDATDPQSIPNAMIRAVSQNADYIVVTSSDLQAAGVGMEAAKKAGIPVFFGAGVGEPQGEVNGLYGNTQSESLRDAIFGLTDKMIIESGGNGSALLVNAPDFPQLAPLGDQTKEYVAEHCSGCSLDVLNIPASDLGGDVASSIVAKVRQNPTIKYVIISFATLSIGLAPALQAAGLDDVTVYLSGAEAAEVELIRNGTYAAGSLYPINNYPWLLFDQIARFSVGMDTLQKEHAALGMQIWTTESVPDGATSWDPPNYQEQYKKLWQVS</sequence>
<dbReference type="Gene3D" id="3.40.50.2300">
    <property type="match status" value="2"/>
</dbReference>
<reference evidence="3" key="1">
    <citation type="submission" date="2015-01" db="EMBL/GenBank/DDBJ databases">
        <title>Draft genome sequence of Rhodococcus pyridinivorans strain KG-16, a hydrocarbon-degrading bacterium.</title>
        <authorList>
            <person name="Aggarwal R.K."/>
            <person name="Dawar C."/>
        </authorList>
    </citation>
    <scope>NUCLEOTIDE SEQUENCE [LARGE SCALE GENOMIC DNA]</scope>
    <source>
        <strain evidence="3">KG-16</strain>
    </source>
</reference>
<reference evidence="2 3" key="2">
    <citation type="journal article" date="2016" name="Genome Announc.">
        <title>Draft Genome Sequence of a Versatile Hydrocarbon-Degrading Bacterium, Rhodococcus pyridinivorans Strain KG-16, Collected from Oil Fields in India.</title>
        <authorList>
            <person name="Aggarwal R.K."/>
            <person name="Dawar C."/>
            <person name="Phanindranath R."/>
            <person name="Mutnuri L."/>
            <person name="Dayal A.M."/>
        </authorList>
    </citation>
    <scope>NUCLEOTIDE SEQUENCE [LARGE SCALE GENOMIC DNA]</scope>
    <source>
        <strain evidence="2 3">KG-16</strain>
    </source>
</reference>
<evidence type="ECO:0000313" key="3">
    <source>
        <dbReference type="Proteomes" id="UP000053060"/>
    </source>
</evidence>
<organism evidence="2 3">
    <name type="scientific">Rhodococcus pyridinivorans KG-16</name>
    <dbReference type="NCBI Taxonomy" id="1441730"/>
    <lineage>
        <taxon>Bacteria</taxon>
        <taxon>Bacillati</taxon>
        <taxon>Actinomycetota</taxon>
        <taxon>Actinomycetes</taxon>
        <taxon>Mycobacteriales</taxon>
        <taxon>Nocardiaceae</taxon>
        <taxon>Rhodococcus</taxon>
    </lineage>
</organism>
<comment type="caution">
    <text evidence="2">The sequence shown here is derived from an EMBL/GenBank/DDBJ whole genome shotgun (WGS) entry which is preliminary data.</text>
</comment>
<dbReference type="SUPFAM" id="SSF53822">
    <property type="entry name" value="Periplasmic binding protein-like I"/>
    <property type="match status" value="1"/>
</dbReference>
<gene>
    <name evidence="2" type="ORF">Z045_25115</name>
</gene>
<protein>
    <recommendedName>
        <fullName evidence="1">Periplasmic binding protein domain-containing protein</fullName>
    </recommendedName>
</protein>
<evidence type="ECO:0000259" key="1">
    <source>
        <dbReference type="Pfam" id="PF13407"/>
    </source>
</evidence>